<dbReference type="InterPro" id="IPR059106">
    <property type="entry name" value="WHD_MalT"/>
</dbReference>
<proteinExistence type="predicted"/>
<dbReference type="InterPro" id="IPR027417">
    <property type="entry name" value="P-loop_NTPase"/>
</dbReference>
<dbReference type="CDD" id="cd06170">
    <property type="entry name" value="LuxR_C_like"/>
    <property type="match status" value="1"/>
</dbReference>
<dbReference type="Gene3D" id="3.40.50.300">
    <property type="entry name" value="P-loop containing nucleotide triphosphate hydrolases"/>
    <property type="match status" value="1"/>
</dbReference>
<dbReference type="SUPFAM" id="SSF52540">
    <property type="entry name" value="P-loop containing nucleoside triphosphate hydrolases"/>
    <property type="match status" value="1"/>
</dbReference>
<keyword evidence="2" id="KW-0238">DNA-binding</keyword>
<evidence type="ECO:0000256" key="2">
    <source>
        <dbReference type="ARBA" id="ARBA00023125"/>
    </source>
</evidence>
<dbReference type="GO" id="GO:0006355">
    <property type="term" value="P:regulation of DNA-templated transcription"/>
    <property type="evidence" value="ECO:0007669"/>
    <property type="project" value="InterPro"/>
</dbReference>
<dbReference type="SMART" id="SM00421">
    <property type="entry name" value="HTH_LUXR"/>
    <property type="match status" value="1"/>
</dbReference>
<keyword evidence="3" id="KW-0804">Transcription</keyword>
<dbReference type="Pfam" id="PF25873">
    <property type="entry name" value="WHD_MalT"/>
    <property type="match status" value="1"/>
</dbReference>
<dbReference type="PANTHER" id="PTHR44688">
    <property type="entry name" value="DNA-BINDING TRANSCRIPTIONAL ACTIVATOR DEVR_DOSR"/>
    <property type="match status" value="1"/>
</dbReference>
<organism evidence="5 6">
    <name type="scientific">Georgenia yuyongxinii</name>
    <dbReference type="NCBI Taxonomy" id="2589797"/>
    <lineage>
        <taxon>Bacteria</taxon>
        <taxon>Bacillati</taxon>
        <taxon>Actinomycetota</taxon>
        <taxon>Actinomycetes</taxon>
        <taxon>Micrococcales</taxon>
        <taxon>Bogoriellaceae</taxon>
        <taxon>Georgenia</taxon>
    </lineage>
</organism>
<evidence type="ECO:0000259" key="4">
    <source>
        <dbReference type="PROSITE" id="PS50043"/>
    </source>
</evidence>
<accession>A0A552WXW9</accession>
<gene>
    <name evidence="5" type="ORF">FJ693_01285</name>
</gene>
<dbReference type="PROSITE" id="PS50043">
    <property type="entry name" value="HTH_LUXR_2"/>
    <property type="match status" value="1"/>
</dbReference>
<dbReference type="PANTHER" id="PTHR44688:SF16">
    <property type="entry name" value="DNA-BINDING TRANSCRIPTIONAL ACTIVATOR DEVR_DOSR"/>
    <property type="match status" value="1"/>
</dbReference>
<dbReference type="Pfam" id="PF17874">
    <property type="entry name" value="TPR_MalT"/>
    <property type="match status" value="1"/>
</dbReference>
<dbReference type="Pfam" id="PF00196">
    <property type="entry name" value="GerE"/>
    <property type="match status" value="1"/>
</dbReference>
<sequence length="746" mass="80513">MRHRTPAEPAVEVDRLLLDAKLSVPQPRRGSVSRAGLIEAAKSSGCRVVGITAPAGYGKSTLLSQWALAEDRRVAWVSLSGVDDDPAGLLMLLASAYARVSPGNDDLVADMGGLGVSALGRAAPHLAAVLSNSQAPFVLMLDDLHELRSPACHDVLGVVMSGIPRGSQLAAASRSEQPHIPRLRADGDAWELGASDLALDVEAAEQIFAQARVSATHEEAAAATERTEGWPAGLYLAAMIARASHGHGPTVSGDDRFVADYLYRESLSQLPESTQRFLRRTSVLDQLCAPLCDALVEDAGSQDRLRQLEASNSFLIPLDRRREWYRYHALFREFLLGELHRVEPEVIIQLQLRAADWYEANGSPALALEHLLNTPTQRDRCVQLVTQLAIPTYKAGHMSTVRRWLSALGDPAIENFPPLAVIAGWSAALTGQTAEAQRWAALLDAASFDPAPVVGTSFDSARRMLRAAMCSAGPEQMMSEASIALAQEPPWSPWRDTALYLNAEAHLLTGNVDQACALFAESSSVAATNSNADCLVLSESELALVAMDRGRWEEAAGRLERALAVVDEHRMHDYATSVLVVAVAARHAVHRGDLEQADRLIVRAMRARPSCTFVMPFLAVGVRMQLAKVHLARGDVSTARHLLREIDDILLHRPDLGALVDQVSALRALLTASTQGEPGGAPPLTAAELRLLPYLQTHLTLAEIGERLFVSRNTVGSEVTSIYRKLGVSSRADAVRQATAVGLLGR</sequence>
<protein>
    <submittedName>
        <fullName evidence="5">Tetratricopeptide repeat protein</fullName>
    </submittedName>
</protein>
<reference evidence="5 6" key="1">
    <citation type="submission" date="2019-07" db="EMBL/GenBank/DDBJ databases">
        <title>Georgenia wutianyii sp. nov. and Georgenia *** sp. nov. isolated from plateau pika (Ochotona curzoniae) in the Qinghai-Tibet plateau of China.</title>
        <authorList>
            <person name="Tian Z."/>
        </authorList>
    </citation>
    <scope>NUCLEOTIDE SEQUENCE [LARGE SCALE GENOMIC DNA]</scope>
    <source>
        <strain evidence="5 6">Z446</strain>
    </source>
</reference>
<evidence type="ECO:0000313" key="6">
    <source>
        <dbReference type="Proteomes" id="UP000318693"/>
    </source>
</evidence>
<evidence type="ECO:0000313" key="5">
    <source>
        <dbReference type="EMBL" id="TRW47516.1"/>
    </source>
</evidence>
<dbReference type="GO" id="GO:0003677">
    <property type="term" value="F:DNA binding"/>
    <property type="evidence" value="ECO:0007669"/>
    <property type="project" value="UniProtKB-KW"/>
</dbReference>
<dbReference type="EMBL" id="VJXR01000002">
    <property type="protein sequence ID" value="TRW47516.1"/>
    <property type="molecule type" value="Genomic_DNA"/>
</dbReference>
<dbReference type="SUPFAM" id="SSF48452">
    <property type="entry name" value="TPR-like"/>
    <property type="match status" value="1"/>
</dbReference>
<dbReference type="InterPro" id="IPR016032">
    <property type="entry name" value="Sig_transdc_resp-reg_C-effctor"/>
</dbReference>
<feature type="domain" description="HTH luxR-type" evidence="4">
    <location>
        <begin position="677"/>
        <end position="742"/>
    </location>
</feature>
<comment type="caution">
    <text evidence="5">The sequence shown here is derived from an EMBL/GenBank/DDBJ whole genome shotgun (WGS) entry which is preliminary data.</text>
</comment>
<keyword evidence="1" id="KW-0805">Transcription regulation</keyword>
<dbReference type="SUPFAM" id="SSF46894">
    <property type="entry name" value="C-terminal effector domain of the bipartite response regulators"/>
    <property type="match status" value="1"/>
</dbReference>
<evidence type="ECO:0000256" key="1">
    <source>
        <dbReference type="ARBA" id="ARBA00023015"/>
    </source>
</evidence>
<dbReference type="Gene3D" id="1.10.10.10">
    <property type="entry name" value="Winged helix-like DNA-binding domain superfamily/Winged helix DNA-binding domain"/>
    <property type="match status" value="1"/>
</dbReference>
<name>A0A552WXW9_9MICO</name>
<dbReference type="InterPro" id="IPR041617">
    <property type="entry name" value="TPR_MalT"/>
</dbReference>
<dbReference type="Gene3D" id="1.25.40.10">
    <property type="entry name" value="Tetratricopeptide repeat domain"/>
    <property type="match status" value="1"/>
</dbReference>
<evidence type="ECO:0000256" key="3">
    <source>
        <dbReference type="ARBA" id="ARBA00023163"/>
    </source>
</evidence>
<dbReference type="InterPro" id="IPR036388">
    <property type="entry name" value="WH-like_DNA-bd_sf"/>
</dbReference>
<dbReference type="Proteomes" id="UP000318693">
    <property type="component" value="Unassembled WGS sequence"/>
</dbReference>
<dbReference type="AlphaFoldDB" id="A0A552WXW9"/>
<keyword evidence="6" id="KW-1185">Reference proteome</keyword>
<dbReference type="InterPro" id="IPR000792">
    <property type="entry name" value="Tscrpt_reg_LuxR_C"/>
</dbReference>
<dbReference type="InterPro" id="IPR011990">
    <property type="entry name" value="TPR-like_helical_dom_sf"/>
</dbReference>